<dbReference type="Pfam" id="PF03070">
    <property type="entry name" value="TENA_THI-4"/>
    <property type="match status" value="1"/>
</dbReference>
<dbReference type="EMBL" id="OX365926">
    <property type="protein sequence ID" value="CAI4051214.1"/>
    <property type="molecule type" value="Genomic_DNA"/>
</dbReference>
<dbReference type="InterPro" id="IPR004305">
    <property type="entry name" value="Thiaminase-2/PQQC"/>
</dbReference>
<reference evidence="3" key="1">
    <citation type="submission" date="2022-10" db="EMBL/GenBank/DDBJ databases">
        <authorList>
            <person name="Byrne P K."/>
        </authorList>
    </citation>
    <scope>NUCLEOTIDE SEQUENCE</scope>
    <source>
        <strain evidence="3">CBS7001</strain>
    </source>
</reference>
<protein>
    <submittedName>
        <fullName evidence="3">Uncharacterized protein</fullName>
    </submittedName>
</protein>
<proteinExistence type="predicted"/>
<gene>
    <name evidence="3" type="primary">SUVC15G0980</name>
    <name evidence="3" type="ORF">SUVC_15G0980</name>
</gene>
<dbReference type="GO" id="GO:0008902">
    <property type="term" value="F:hydroxymethylpyrimidine kinase activity"/>
    <property type="evidence" value="ECO:0007669"/>
    <property type="project" value="TreeGrafter"/>
</dbReference>
<dbReference type="GO" id="GO:0008972">
    <property type="term" value="F:phosphomethylpyrimidine kinase activity"/>
    <property type="evidence" value="ECO:0007669"/>
    <property type="project" value="InterPro"/>
</dbReference>
<dbReference type="GO" id="GO:0005829">
    <property type="term" value="C:cytosol"/>
    <property type="evidence" value="ECO:0007669"/>
    <property type="project" value="TreeGrafter"/>
</dbReference>
<dbReference type="AlphaFoldDB" id="A0AA35J9Q2"/>
<dbReference type="SUPFAM" id="SSF53613">
    <property type="entry name" value="Ribokinase-like"/>
    <property type="match status" value="1"/>
</dbReference>
<dbReference type="GO" id="GO:0009228">
    <property type="term" value="P:thiamine biosynthetic process"/>
    <property type="evidence" value="ECO:0007669"/>
    <property type="project" value="InterPro"/>
</dbReference>
<accession>A0AA35J9Q2</accession>
<dbReference type="Gene3D" id="1.20.910.10">
    <property type="entry name" value="Heme oxygenase-like"/>
    <property type="match status" value="1"/>
</dbReference>
<dbReference type="Proteomes" id="UP001162090">
    <property type="component" value="Chromosome 15"/>
</dbReference>
<feature type="domain" description="Thiaminase-2/PQQC" evidence="1">
    <location>
        <begin position="340"/>
        <end position="550"/>
    </location>
</feature>
<dbReference type="InterPro" id="IPR013749">
    <property type="entry name" value="PM/HMP-P_kinase-1"/>
</dbReference>
<dbReference type="PANTHER" id="PTHR20858">
    <property type="entry name" value="PHOSPHOMETHYLPYRIMIDINE KINASE"/>
    <property type="match status" value="1"/>
</dbReference>
<dbReference type="CDD" id="cd01169">
    <property type="entry name" value="HMPP_kinase"/>
    <property type="match status" value="1"/>
</dbReference>
<evidence type="ECO:0000313" key="3">
    <source>
        <dbReference type="EMBL" id="CAI4051214.1"/>
    </source>
</evidence>
<evidence type="ECO:0000259" key="2">
    <source>
        <dbReference type="Pfam" id="PF08543"/>
    </source>
</evidence>
<organism evidence="3 4">
    <name type="scientific">Saccharomyces uvarum</name>
    <name type="common">Yeast</name>
    <name type="synonym">Saccharomyces bayanus var. uvarum</name>
    <dbReference type="NCBI Taxonomy" id="230603"/>
    <lineage>
        <taxon>Eukaryota</taxon>
        <taxon>Fungi</taxon>
        <taxon>Dikarya</taxon>
        <taxon>Ascomycota</taxon>
        <taxon>Saccharomycotina</taxon>
        <taxon>Saccharomycetes</taxon>
        <taxon>Saccharomycetales</taxon>
        <taxon>Saccharomycetaceae</taxon>
        <taxon>Saccharomyces</taxon>
    </lineage>
</organism>
<dbReference type="PANTHER" id="PTHR20858:SF17">
    <property type="entry name" value="HYDROXYMETHYLPYRIMIDINE_PHOSPHOMETHYLPYRIMIDINE KINASE THI20-RELATED"/>
    <property type="match status" value="1"/>
</dbReference>
<dbReference type="InterPro" id="IPR016084">
    <property type="entry name" value="Haem_Oase-like_multi-hlx"/>
</dbReference>
<evidence type="ECO:0000313" key="4">
    <source>
        <dbReference type="Proteomes" id="UP001162090"/>
    </source>
</evidence>
<dbReference type="NCBIfam" id="TIGR04306">
    <property type="entry name" value="salvage_TenA"/>
    <property type="match status" value="1"/>
</dbReference>
<evidence type="ECO:0000259" key="1">
    <source>
        <dbReference type="Pfam" id="PF03070"/>
    </source>
</evidence>
<feature type="domain" description="Pyridoxamine kinase/Phosphomethylpyrimidine kinase" evidence="2">
    <location>
        <begin position="33"/>
        <end position="281"/>
    </location>
</feature>
<dbReference type="CDD" id="cd19367">
    <property type="entry name" value="TenA_C_ScTHI20-like"/>
    <property type="match status" value="1"/>
</dbReference>
<dbReference type="SUPFAM" id="SSF48613">
    <property type="entry name" value="Heme oxygenase-like"/>
    <property type="match status" value="1"/>
</dbReference>
<dbReference type="InterPro" id="IPR004399">
    <property type="entry name" value="HMP/HMP-P_kinase_dom"/>
</dbReference>
<dbReference type="InterPro" id="IPR029056">
    <property type="entry name" value="Ribokinase-like"/>
</dbReference>
<name>A0AA35J9Q2_SACUV</name>
<dbReference type="GO" id="GO:0050334">
    <property type="term" value="F:thiaminase activity"/>
    <property type="evidence" value="ECO:0007669"/>
    <property type="project" value="InterPro"/>
</dbReference>
<sequence>MTYASVSINTPPPYLTLASNEKLPVVLSIAGTDPSGGAGLEADVKTITAHRCYAMTCVTAVNAQTPAKVYSIHNTPKEILSQILETNLQDMKCDVIKTGMLTVPAIEVLHEKLLQLGENRPKLVVDPVFVATAGSLLAGEDVVSLIRDKIAPFAEVLTPNIPECFKLLGEERKINKLQDIFEIGRELAKITKCANILVKGGHIPWTDEGEKYITDVLYLGDEQKFIVFKGNFVNTTHTHGTGCTLASAIASNLARGYSLPQSVYGGVEYVQNAVAIGCDVTNPRIKDNGPINHVYAVEIPLEKMISDECFTAQDVLPKKQITSAADKIPGGNFFEYLINHPKVKPHWDTYVNHEFVKKVADGTLDRKKFRFFIEQDYAYLVDYARVHCIAGSKAPCLEDIEKELSIVASVRNEMGEHEKRLTEEFGVPDQSYFQNISRGPALRAYSRYFNDVSRRGNWQELVAALTPCLMGYGYALTKMKGKVTAAKDSAYYKWCETYSSPWYRAAMVEGEQLLNHILETYPPESLDILVTIYGEVCELETNFWTAALEYE</sequence>
<dbReference type="NCBIfam" id="TIGR00097">
    <property type="entry name" value="HMP-P_kinase"/>
    <property type="match status" value="1"/>
</dbReference>
<dbReference type="InterPro" id="IPR027574">
    <property type="entry name" value="Thiaminase_II"/>
</dbReference>
<dbReference type="Pfam" id="PF08543">
    <property type="entry name" value="Phos_pyr_kin"/>
    <property type="match status" value="1"/>
</dbReference>
<dbReference type="FunFam" id="1.20.910.10:FF:000003">
    <property type="entry name" value="Hydroxymethylpyrimidine/phosphomethylpyrimidine kinase THI20"/>
    <property type="match status" value="1"/>
</dbReference>
<dbReference type="Gene3D" id="3.40.1190.20">
    <property type="match status" value="1"/>
</dbReference>